<accession>A0A0R2BCS6</accession>
<dbReference type="AlphaFoldDB" id="A0A0R2BCS6"/>
<evidence type="ECO:0000313" key="2">
    <source>
        <dbReference type="Proteomes" id="UP000051612"/>
    </source>
</evidence>
<dbReference type="Pfam" id="PF07761">
    <property type="entry name" value="DUF1617"/>
    <property type="match status" value="1"/>
</dbReference>
<comment type="caution">
    <text evidence="1">The sequence shown here is derived from an EMBL/GenBank/DDBJ whole genome shotgun (WGS) entry which is preliminary data.</text>
</comment>
<dbReference type="PATRIC" id="fig|1423772.3.peg.1055"/>
<evidence type="ECO:0008006" key="3">
    <source>
        <dbReference type="Google" id="ProtNLM"/>
    </source>
</evidence>
<reference evidence="1 2" key="1">
    <citation type="journal article" date="2015" name="Genome Announc.">
        <title>Expanding the biotechnology potential of lactobacilli through comparative genomics of 213 strains and associated genera.</title>
        <authorList>
            <person name="Sun Z."/>
            <person name="Harris H.M."/>
            <person name="McCann A."/>
            <person name="Guo C."/>
            <person name="Argimon S."/>
            <person name="Zhang W."/>
            <person name="Yang X."/>
            <person name="Jeffery I.B."/>
            <person name="Cooney J.C."/>
            <person name="Kagawa T.F."/>
            <person name="Liu W."/>
            <person name="Song Y."/>
            <person name="Salvetti E."/>
            <person name="Wrobel A."/>
            <person name="Rasinkangas P."/>
            <person name="Parkhill J."/>
            <person name="Rea M.C."/>
            <person name="O'Sullivan O."/>
            <person name="Ritari J."/>
            <person name="Douillard F.P."/>
            <person name="Paul Ross R."/>
            <person name="Yang R."/>
            <person name="Briner A.E."/>
            <person name="Felis G.E."/>
            <person name="de Vos W.M."/>
            <person name="Barrangou R."/>
            <person name="Klaenhammer T.R."/>
            <person name="Caufield P.W."/>
            <person name="Cui Y."/>
            <person name="Zhang H."/>
            <person name="O'Toole P.W."/>
        </authorList>
    </citation>
    <scope>NUCLEOTIDE SEQUENCE [LARGE SCALE GENOMIC DNA]</scope>
    <source>
        <strain evidence="1 2">DSM 20452</strain>
    </source>
</reference>
<dbReference type="RefSeq" id="WP_225354593.1">
    <property type="nucleotide sequence ID" value="NZ_AYYN01000140.1"/>
</dbReference>
<organism evidence="1 2">
    <name type="scientific">Ligilactobacillus murinus DSM 20452 = NBRC 14221</name>
    <dbReference type="NCBI Taxonomy" id="1423772"/>
    <lineage>
        <taxon>Bacteria</taxon>
        <taxon>Bacillati</taxon>
        <taxon>Bacillota</taxon>
        <taxon>Bacilli</taxon>
        <taxon>Lactobacillales</taxon>
        <taxon>Lactobacillaceae</taxon>
        <taxon>Ligilactobacillus</taxon>
    </lineage>
</organism>
<dbReference type="Proteomes" id="UP000051612">
    <property type="component" value="Unassembled WGS sequence"/>
</dbReference>
<gene>
    <name evidence="1" type="ORF">FC48_GL000981</name>
</gene>
<evidence type="ECO:0000313" key="1">
    <source>
        <dbReference type="EMBL" id="KRM73708.1"/>
    </source>
</evidence>
<sequence length="143" mass="16680">MQTLEFKNYELAPIANFLGELKLKARASRGRSKLFKLIFDKNKEYNEELDDVRKAYYETDGNGNFKMENGDRVLKKGGDVGKLNAELQEVMNEKAVINCTEYLEKFNALYQELLDYPYELDNQTALIYDLLMDELEKLEKEGN</sequence>
<dbReference type="EMBL" id="AYYN01000140">
    <property type="protein sequence ID" value="KRM73708.1"/>
    <property type="molecule type" value="Genomic_DNA"/>
</dbReference>
<name>A0A0R2BCS6_9LACO</name>
<dbReference type="InterPro" id="IPR011675">
    <property type="entry name" value="DUF1617"/>
</dbReference>
<protein>
    <recommendedName>
        <fullName evidence="3">DUF1617 family protein</fullName>
    </recommendedName>
</protein>
<proteinExistence type="predicted"/>